<reference evidence="18 19" key="1">
    <citation type="journal article" date="2017" name="PLoS Biol.">
        <title>The sea cucumber genome provides insights into morphological evolution and visceral regeneration.</title>
        <authorList>
            <person name="Zhang X."/>
            <person name="Sun L."/>
            <person name="Yuan J."/>
            <person name="Sun Y."/>
            <person name="Gao Y."/>
            <person name="Zhang L."/>
            <person name="Li S."/>
            <person name="Dai H."/>
            <person name="Hamel J.F."/>
            <person name="Liu C."/>
            <person name="Yu Y."/>
            <person name="Liu S."/>
            <person name="Lin W."/>
            <person name="Guo K."/>
            <person name="Jin S."/>
            <person name="Xu P."/>
            <person name="Storey K.B."/>
            <person name="Huan P."/>
            <person name="Zhang T."/>
            <person name="Zhou Y."/>
            <person name="Zhang J."/>
            <person name="Lin C."/>
            <person name="Li X."/>
            <person name="Xing L."/>
            <person name="Huo D."/>
            <person name="Sun M."/>
            <person name="Wang L."/>
            <person name="Mercier A."/>
            <person name="Li F."/>
            <person name="Yang H."/>
            <person name="Xiang J."/>
        </authorList>
    </citation>
    <scope>NUCLEOTIDE SEQUENCE [LARGE SCALE GENOMIC DNA]</scope>
    <source>
        <strain evidence="18">Shaxun</strain>
        <tissue evidence="18">Muscle</tissue>
    </source>
</reference>
<evidence type="ECO:0000256" key="6">
    <source>
        <dbReference type="ARBA" id="ARBA00023018"/>
    </source>
</evidence>
<comment type="caution">
    <text evidence="18">The sequence shown here is derived from an EMBL/GenBank/DDBJ whole genome shotgun (WGS) entry which is preliminary data.</text>
</comment>
<feature type="domain" description="Neurotransmitter-gated ion-channel transmembrane" evidence="17">
    <location>
        <begin position="208"/>
        <end position="432"/>
    </location>
</feature>
<feature type="transmembrane region" description="Helical" evidence="15">
    <location>
        <begin position="262"/>
        <end position="285"/>
    </location>
</feature>
<feature type="transmembrane region" description="Helical" evidence="15">
    <location>
        <begin position="201"/>
        <end position="225"/>
    </location>
</feature>
<dbReference type="AlphaFoldDB" id="A0A2G8K2B7"/>
<evidence type="ECO:0000256" key="5">
    <source>
        <dbReference type="ARBA" id="ARBA00022989"/>
    </source>
</evidence>
<keyword evidence="19" id="KW-1185">Reference proteome</keyword>
<gene>
    <name evidence="18" type="ORF">BSL78_21009</name>
</gene>
<keyword evidence="3" id="KW-1003">Cell membrane</keyword>
<dbReference type="NCBIfam" id="TIGR00860">
    <property type="entry name" value="LIC"/>
    <property type="match status" value="1"/>
</dbReference>
<dbReference type="FunFam" id="1.20.58.390:FF:000073">
    <property type="entry name" value="Neuronal acetylcholine receptor subunit alpha-9-II"/>
    <property type="match status" value="1"/>
</dbReference>
<dbReference type="GO" id="GO:0004888">
    <property type="term" value="F:transmembrane signaling receptor activity"/>
    <property type="evidence" value="ECO:0007669"/>
    <property type="project" value="InterPro"/>
</dbReference>
<evidence type="ECO:0000256" key="3">
    <source>
        <dbReference type="ARBA" id="ARBA00022475"/>
    </source>
</evidence>
<dbReference type="InterPro" id="IPR006202">
    <property type="entry name" value="Neur_chan_lig-bd"/>
</dbReference>
<dbReference type="FunFam" id="2.70.170.10:FF:000016">
    <property type="entry name" value="Nicotinic acetylcholine receptor subunit"/>
    <property type="match status" value="1"/>
</dbReference>
<evidence type="ECO:0000256" key="4">
    <source>
        <dbReference type="ARBA" id="ARBA00022692"/>
    </source>
</evidence>
<keyword evidence="6" id="KW-0770">Synapse</keyword>
<dbReference type="CDD" id="cd18997">
    <property type="entry name" value="LGIC_ECD_nAChR"/>
    <property type="match status" value="1"/>
</dbReference>
<keyword evidence="2 15" id="KW-0813">Transport</keyword>
<feature type="domain" description="Neurotransmitter-gated ion-channel ligand-binding" evidence="16">
    <location>
        <begin position="2"/>
        <end position="199"/>
    </location>
</feature>
<keyword evidence="12" id="KW-1071">Ligand-gated ion channel</keyword>
<dbReference type="InterPro" id="IPR006201">
    <property type="entry name" value="Neur_channel"/>
</dbReference>
<dbReference type="SUPFAM" id="SSF90112">
    <property type="entry name" value="Neurotransmitter-gated ion-channel transmembrane pore"/>
    <property type="match status" value="1"/>
</dbReference>
<evidence type="ECO:0000259" key="17">
    <source>
        <dbReference type="Pfam" id="PF02932"/>
    </source>
</evidence>
<organism evidence="18 19">
    <name type="scientific">Stichopus japonicus</name>
    <name type="common">Sea cucumber</name>
    <dbReference type="NCBI Taxonomy" id="307972"/>
    <lineage>
        <taxon>Eukaryota</taxon>
        <taxon>Metazoa</taxon>
        <taxon>Echinodermata</taxon>
        <taxon>Eleutherozoa</taxon>
        <taxon>Echinozoa</taxon>
        <taxon>Holothuroidea</taxon>
        <taxon>Aspidochirotacea</taxon>
        <taxon>Aspidochirotida</taxon>
        <taxon>Stichopodidae</taxon>
        <taxon>Apostichopus</taxon>
    </lineage>
</organism>
<dbReference type="InterPro" id="IPR038050">
    <property type="entry name" value="Neuro_actylchol_rec"/>
</dbReference>
<evidence type="ECO:0000256" key="14">
    <source>
        <dbReference type="ARBA" id="ARBA00034099"/>
    </source>
</evidence>
<dbReference type="GO" id="GO:0022848">
    <property type="term" value="F:acetylcholine-gated monoatomic cation-selective channel activity"/>
    <property type="evidence" value="ECO:0007669"/>
    <property type="project" value="InterPro"/>
</dbReference>
<keyword evidence="13 15" id="KW-0407">Ion channel</keyword>
<dbReference type="PANTHER" id="PTHR18945">
    <property type="entry name" value="NEUROTRANSMITTER GATED ION CHANNEL"/>
    <property type="match status" value="1"/>
</dbReference>
<evidence type="ECO:0000313" key="18">
    <source>
        <dbReference type="EMBL" id="PIK42134.1"/>
    </source>
</evidence>
<dbReference type="InterPro" id="IPR018000">
    <property type="entry name" value="Neurotransmitter_ion_chnl_CS"/>
</dbReference>
<sequence>MLGNYSTAVRPVSRPEDSVPVLLGAALQQIIDMDEKNQIITLNLWMRLQWTDASLHWDPAEFGDTSSMVVPIDSIWRPDIVLYTNGDSGFSGMMQTSATVTSEGVVYWNAPAIYKSTCKIDVTFFPFDEQHCDLKFGSWALSGDELSLTNRSTAGDISAYINNGEWELVGMPVTNNIVYYACCDSPYPDVTFKVIIRRLPLFYMFNLIGPCIIISVMTVLAFYLPADAGEKVTLGITVLLALVVFLLLAAETMPPTSEVVPIVGQYFAATIVLVTVSIFLTVYILSLHYRLPGTRPVPKYLKRITLVYLARILCLNNVGTKNSVEQEPQKFEDDVIENNHTDQPKMMTNGSEGKKLSPLKPLPTLIDRQNLKNKFEDNLSSIRTNLSFLTKRAKDADDEEEIMNEWKHVAHVLDRLLLWLFLFLTIIVTAIILGQKKPYTLVE</sequence>
<keyword evidence="10 18" id="KW-0675">Receptor</keyword>
<evidence type="ECO:0000256" key="1">
    <source>
        <dbReference type="ARBA" id="ARBA00009237"/>
    </source>
</evidence>
<keyword evidence="11" id="KW-0325">Glycoprotein</keyword>
<evidence type="ECO:0000313" key="19">
    <source>
        <dbReference type="Proteomes" id="UP000230750"/>
    </source>
</evidence>
<evidence type="ECO:0000256" key="2">
    <source>
        <dbReference type="ARBA" id="ARBA00022448"/>
    </source>
</evidence>
<keyword evidence="7 15" id="KW-0406">Ion transport</keyword>
<dbReference type="PROSITE" id="PS00236">
    <property type="entry name" value="NEUROTR_ION_CHANNEL"/>
    <property type="match status" value="1"/>
</dbReference>
<proteinExistence type="inferred from homology"/>
<dbReference type="Proteomes" id="UP000230750">
    <property type="component" value="Unassembled WGS sequence"/>
</dbReference>
<dbReference type="STRING" id="307972.A0A2G8K2B7"/>
<comment type="similarity">
    <text evidence="1">Belongs to the ligand-gated ion channel (TC 1.A.9) family. Acetylcholine receptor (TC 1.A.9.1) subfamily.</text>
</comment>
<dbReference type="Pfam" id="PF02932">
    <property type="entry name" value="Neur_chan_memb"/>
    <property type="match status" value="1"/>
</dbReference>
<keyword evidence="4 15" id="KW-0812">Transmembrane</keyword>
<dbReference type="GO" id="GO:0045211">
    <property type="term" value="C:postsynaptic membrane"/>
    <property type="evidence" value="ECO:0007669"/>
    <property type="project" value="InterPro"/>
</dbReference>
<comment type="subcellular location">
    <subcellularLocation>
        <location evidence="14">Synaptic cell membrane</location>
        <topology evidence="14">Multi-pass membrane protein</topology>
    </subcellularLocation>
</comment>
<dbReference type="CDD" id="cd19051">
    <property type="entry name" value="LGIC_TM_cation"/>
    <property type="match status" value="1"/>
</dbReference>
<dbReference type="InterPro" id="IPR002394">
    <property type="entry name" value="Nicotinic_acetylcholine_rcpt"/>
</dbReference>
<dbReference type="Gene3D" id="2.70.170.10">
    <property type="entry name" value="Neurotransmitter-gated ion-channel ligand-binding domain"/>
    <property type="match status" value="1"/>
</dbReference>
<evidence type="ECO:0000256" key="12">
    <source>
        <dbReference type="ARBA" id="ARBA00023286"/>
    </source>
</evidence>
<evidence type="ECO:0000256" key="15">
    <source>
        <dbReference type="RuleBase" id="RU000687"/>
    </source>
</evidence>
<keyword evidence="8 15" id="KW-0472">Membrane</keyword>
<evidence type="ECO:0000256" key="8">
    <source>
        <dbReference type="ARBA" id="ARBA00023136"/>
    </source>
</evidence>
<dbReference type="Pfam" id="PF02931">
    <property type="entry name" value="Neur_chan_LBD"/>
    <property type="match status" value="1"/>
</dbReference>
<dbReference type="SUPFAM" id="SSF63712">
    <property type="entry name" value="Nicotinic receptor ligand binding domain-like"/>
    <property type="match status" value="1"/>
</dbReference>
<feature type="transmembrane region" description="Helical" evidence="15">
    <location>
        <begin position="416"/>
        <end position="434"/>
    </location>
</feature>
<dbReference type="OrthoDB" id="5975154at2759"/>
<feature type="transmembrane region" description="Helical" evidence="15">
    <location>
        <begin position="232"/>
        <end position="250"/>
    </location>
</feature>
<dbReference type="InterPro" id="IPR036719">
    <property type="entry name" value="Neuro-gated_channel_TM_sf"/>
</dbReference>
<evidence type="ECO:0000256" key="11">
    <source>
        <dbReference type="ARBA" id="ARBA00023180"/>
    </source>
</evidence>
<protein>
    <submittedName>
        <fullName evidence="18">Putative neuronal acetylcholine receptor subunit alpha-10</fullName>
    </submittedName>
</protein>
<dbReference type="PRINTS" id="PR00252">
    <property type="entry name" value="NRIONCHANNEL"/>
</dbReference>
<keyword evidence="9" id="KW-1015">Disulfide bond</keyword>
<dbReference type="PRINTS" id="PR00254">
    <property type="entry name" value="NICOTINICR"/>
</dbReference>
<evidence type="ECO:0000256" key="7">
    <source>
        <dbReference type="ARBA" id="ARBA00023065"/>
    </source>
</evidence>
<evidence type="ECO:0000256" key="10">
    <source>
        <dbReference type="ARBA" id="ARBA00023170"/>
    </source>
</evidence>
<accession>A0A2G8K2B7</accession>
<evidence type="ECO:0000256" key="13">
    <source>
        <dbReference type="ARBA" id="ARBA00023303"/>
    </source>
</evidence>
<dbReference type="EMBL" id="MRZV01000959">
    <property type="protein sequence ID" value="PIK42134.1"/>
    <property type="molecule type" value="Genomic_DNA"/>
</dbReference>
<keyword evidence="5 15" id="KW-1133">Transmembrane helix</keyword>
<evidence type="ECO:0000256" key="9">
    <source>
        <dbReference type="ARBA" id="ARBA00023157"/>
    </source>
</evidence>
<dbReference type="Gene3D" id="1.20.58.390">
    <property type="entry name" value="Neurotransmitter-gated ion-channel transmembrane domain"/>
    <property type="match status" value="2"/>
</dbReference>
<dbReference type="InterPro" id="IPR036734">
    <property type="entry name" value="Neur_chan_lig-bd_sf"/>
</dbReference>
<name>A0A2G8K2B7_STIJA</name>
<evidence type="ECO:0000259" key="16">
    <source>
        <dbReference type="Pfam" id="PF02931"/>
    </source>
</evidence>
<dbReference type="InterPro" id="IPR006029">
    <property type="entry name" value="Neurotrans-gated_channel_TM"/>
</dbReference>